<accession>A0AA88Y1C1</accession>
<dbReference type="Pfam" id="PF09772">
    <property type="entry name" value="Tmem26"/>
    <property type="match status" value="1"/>
</dbReference>
<gene>
    <name evidence="3" type="ORF">FSP39_019279</name>
</gene>
<organism evidence="3 4">
    <name type="scientific">Pinctada imbricata</name>
    <name type="common">Atlantic pearl-oyster</name>
    <name type="synonym">Pinctada martensii</name>
    <dbReference type="NCBI Taxonomy" id="66713"/>
    <lineage>
        <taxon>Eukaryota</taxon>
        <taxon>Metazoa</taxon>
        <taxon>Spiralia</taxon>
        <taxon>Lophotrochozoa</taxon>
        <taxon>Mollusca</taxon>
        <taxon>Bivalvia</taxon>
        <taxon>Autobranchia</taxon>
        <taxon>Pteriomorphia</taxon>
        <taxon>Pterioida</taxon>
        <taxon>Pterioidea</taxon>
        <taxon>Pteriidae</taxon>
        <taxon>Pinctada</taxon>
    </lineage>
</organism>
<feature type="transmembrane region" description="Helical" evidence="2">
    <location>
        <begin position="425"/>
        <end position="444"/>
    </location>
</feature>
<keyword evidence="2" id="KW-0472">Membrane</keyword>
<keyword evidence="2" id="KW-1133">Transmembrane helix</keyword>
<dbReference type="Proteomes" id="UP001186944">
    <property type="component" value="Unassembled WGS sequence"/>
</dbReference>
<feature type="compositionally biased region" description="Polar residues" evidence="1">
    <location>
        <begin position="205"/>
        <end position="228"/>
    </location>
</feature>
<feature type="region of interest" description="Disordered" evidence="1">
    <location>
        <begin position="79"/>
        <end position="266"/>
    </location>
</feature>
<keyword evidence="4" id="KW-1185">Reference proteome</keyword>
<evidence type="ECO:0000256" key="2">
    <source>
        <dbReference type="SAM" id="Phobius"/>
    </source>
</evidence>
<dbReference type="InterPro" id="IPR019169">
    <property type="entry name" value="Transmembrane_26"/>
</dbReference>
<dbReference type="PANTHER" id="PTHR22168">
    <property type="entry name" value="TMEM26 PROTEIN"/>
    <property type="match status" value="1"/>
</dbReference>
<feature type="transmembrane region" description="Helical" evidence="2">
    <location>
        <begin position="498"/>
        <end position="519"/>
    </location>
</feature>
<proteinExistence type="predicted"/>
<keyword evidence="2" id="KW-0812">Transmembrane</keyword>
<feature type="transmembrane region" description="Helical" evidence="2">
    <location>
        <begin position="275"/>
        <end position="294"/>
    </location>
</feature>
<evidence type="ECO:0008006" key="5">
    <source>
        <dbReference type="Google" id="ProtNLM"/>
    </source>
</evidence>
<dbReference type="PANTHER" id="PTHR22168:SF8">
    <property type="entry name" value="TRANSMEMBRANE PROTEIN 26"/>
    <property type="match status" value="1"/>
</dbReference>
<feature type="compositionally biased region" description="Polar residues" evidence="1">
    <location>
        <begin position="169"/>
        <end position="191"/>
    </location>
</feature>
<feature type="transmembrane region" description="Helical" evidence="2">
    <location>
        <begin position="531"/>
        <end position="552"/>
    </location>
</feature>
<feature type="compositionally biased region" description="Polar residues" evidence="1">
    <location>
        <begin position="79"/>
        <end position="88"/>
    </location>
</feature>
<comment type="caution">
    <text evidence="3">The sequence shown here is derived from an EMBL/GenBank/DDBJ whole genome shotgun (WGS) entry which is preliminary data.</text>
</comment>
<evidence type="ECO:0000256" key="1">
    <source>
        <dbReference type="SAM" id="MobiDB-lite"/>
    </source>
</evidence>
<name>A0AA88Y1C1_PINIB</name>
<reference evidence="3" key="1">
    <citation type="submission" date="2019-08" db="EMBL/GenBank/DDBJ databases">
        <title>The improved chromosome-level genome for the pearl oyster Pinctada fucata martensii using PacBio sequencing and Hi-C.</title>
        <authorList>
            <person name="Zheng Z."/>
        </authorList>
    </citation>
    <scope>NUCLEOTIDE SEQUENCE</scope>
    <source>
        <strain evidence="3">ZZ-2019</strain>
        <tissue evidence="3">Adductor muscle</tissue>
    </source>
</reference>
<feature type="transmembrane region" description="Helical" evidence="2">
    <location>
        <begin position="394"/>
        <end position="413"/>
    </location>
</feature>
<protein>
    <recommendedName>
        <fullName evidence="5">Transmembrane protein 26</fullName>
    </recommendedName>
</protein>
<evidence type="ECO:0000313" key="3">
    <source>
        <dbReference type="EMBL" id="KAK3095794.1"/>
    </source>
</evidence>
<feature type="transmembrane region" description="Helical" evidence="2">
    <location>
        <begin position="306"/>
        <end position="327"/>
    </location>
</feature>
<feature type="transmembrane region" description="Helical" evidence="2">
    <location>
        <begin position="334"/>
        <end position="354"/>
    </location>
</feature>
<dbReference type="EMBL" id="VSWD01000008">
    <property type="protein sequence ID" value="KAK3095794.1"/>
    <property type="molecule type" value="Genomic_DNA"/>
</dbReference>
<feature type="transmembrane region" description="Helical" evidence="2">
    <location>
        <begin position="456"/>
        <end position="477"/>
    </location>
</feature>
<evidence type="ECO:0000313" key="4">
    <source>
        <dbReference type="Proteomes" id="UP001186944"/>
    </source>
</evidence>
<sequence>MKRITTIRVAAEGKCMGIYESEGKRGVSTLANIAKISMDISGLTSRKIMDHQTEELGKVIKETGKENPKRLSVANENGVNSTSFQTKKVQGDHSEVGSGQYSATEYSPVQSYDVDTKLASQSTSGSGERVVHKQTHHVPRTDKDRKHKVKDIATLNVSYETDRSKFTKNDSPPQQQATKGTKRSQFAQNETSENKVGFGMPGSATGKTNKQANRQDDSSATAAQNFEQNVAVPRKRHEGASPGGVKRDKEKIADKPVSQQKESRRSKIEEVQDKINIIQAILVRCLLALSSLLSVWRAADVRQDDIYWLLGLTNVILAIETFLVVKFRRGKETIWACPCFLIYLAGTVPSMWILQLDKNERYNVSSSEQTNTSAEALSTIQGVTLPFALEPDTWVSVLQQSLLFILVIGRMILPRGDLSREQLSQLLFVYIGSGSDVVEFLVVFDEPEFRSNTTLLYATLIIWSFSLIQFTLVITSTKNPKKTRFGFLVETPGKEGRPLFGIEIISLWISIIFMDGPYLALRLYAMIEVGVLSYGIIFFACKNILMLILLFYRMSIICVKMNSREKRKDKNALLDSSRAHNQI</sequence>
<feature type="compositionally biased region" description="Polar residues" evidence="1">
    <location>
        <begin position="97"/>
        <end position="110"/>
    </location>
</feature>
<dbReference type="AlphaFoldDB" id="A0AA88Y1C1"/>
<feature type="compositionally biased region" description="Basic and acidic residues" evidence="1">
    <location>
        <begin position="245"/>
        <end position="254"/>
    </location>
</feature>